<feature type="compositionally biased region" description="Polar residues" evidence="2">
    <location>
        <begin position="194"/>
        <end position="211"/>
    </location>
</feature>
<dbReference type="GO" id="GO:0000981">
    <property type="term" value="F:DNA-binding transcription factor activity, RNA polymerase II-specific"/>
    <property type="evidence" value="ECO:0007669"/>
    <property type="project" value="InterPro"/>
</dbReference>
<dbReference type="EMBL" id="JAUKUA010000001">
    <property type="protein sequence ID" value="KAK0730151.1"/>
    <property type="molecule type" value="Genomic_DNA"/>
</dbReference>
<sequence length="506" mass="53604">MSFSSHYNLPAPGQAPMPRRQSCDRCHEQKVRCLTDGPDEIFTPGGAADGEVSMNGHFISTFPCLRCKKAGAVCIYSPQLRSGRPRLPRNPVSSLQPRKRPCPSSRTSSFCSQPISPTPSLPASPRPNSAKSHPSSAASMSNLTPEPIVPQLNPLLLPPAATTPTTSNFGYKDSHETTGPAAIDQWLLSPLSVEDTSTPSSTSFSNANTMYPTPPPSAPHSGPAVSPLPFGSPAGSPHTLTAPNSGDSHAEKLAEINMRVRRAALALPHLTGPLLPLTSSPINDVFEAGCALIKLVDGYMAPKARPASGATNGGMSRHAGGGSFDPPPLFEMSSRVVQQAMSTSFCLMVIASHQTLLGVFEEICASSAAYLQALQQPLNPEITLDFVSSSITQIIVTVDLISHLLAQLGRAVSSVALRSESSPKPTRGNSFPAMSSTPVDSMGLDSGQVNVYDGFDFSSPSLGAGVRRGPNLGILFHVFHQVEQQQCRVRTQLGRVKMLIKQLNAM</sequence>
<proteinExistence type="predicted"/>
<dbReference type="InterPro" id="IPR036864">
    <property type="entry name" value="Zn2-C6_fun-type_DNA-bd_sf"/>
</dbReference>
<name>A0AA40B9P6_9PEZI</name>
<dbReference type="SMART" id="SM00066">
    <property type="entry name" value="GAL4"/>
    <property type="match status" value="1"/>
</dbReference>
<evidence type="ECO:0000313" key="5">
    <source>
        <dbReference type="Proteomes" id="UP001172102"/>
    </source>
</evidence>
<dbReference type="SUPFAM" id="SSF57701">
    <property type="entry name" value="Zn2/Cys6 DNA-binding domain"/>
    <property type="match status" value="1"/>
</dbReference>
<protein>
    <recommendedName>
        <fullName evidence="3">Zn(2)-C6 fungal-type domain-containing protein</fullName>
    </recommendedName>
</protein>
<evidence type="ECO:0000256" key="2">
    <source>
        <dbReference type="SAM" id="MobiDB-lite"/>
    </source>
</evidence>
<feature type="compositionally biased region" description="Polar residues" evidence="2">
    <location>
        <begin position="419"/>
        <end position="436"/>
    </location>
</feature>
<feature type="region of interest" description="Disordered" evidence="2">
    <location>
        <begin position="193"/>
        <end position="247"/>
    </location>
</feature>
<feature type="region of interest" description="Disordered" evidence="2">
    <location>
        <begin position="1"/>
        <end position="21"/>
    </location>
</feature>
<gene>
    <name evidence="4" type="ORF">B0H67DRAFT_548160</name>
</gene>
<feature type="compositionally biased region" description="Polar residues" evidence="2">
    <location>
        <begin position="104"/>
        <end position="115"/>
    </location>
</feature>
<dbReference type="AlphaFoldDB" id="A0AA40B9P6"/>
<feature type="compositionally biased region" description="Pro residues" evidence="2">
    <location>
        <begin position="116"/>
        <end position="125"/>
    </location>
</feature>
<evidence type="ECO:0000256" key="1">
    <source>
        <dbReference type="ARBA" id="ARBA00023242"/>
    </source>
</evidence>
<reference evidence="4" key="1">
    <citation type="submission" date="2023-06" db="EMBL/GenBank/DDBJ databases">
        <title>Genome-scale phylogeny and comparative genomics of the fungal order Sordariales.</title>
        <authorList>
            <consortium name="Lawrence Berkeley National Laboratory"/>
            <person name="Hensen N."/>
            <person name="Bonometti L."/>
            <person name="Westerberg I."/>
            <person name="Brannstrom I.O."/>
            <person name="Guillou S."/>
            <person name="Cros-Aarteil S."/>
            <person name="Calhoun S."/>
            <person name="Haridas S."/>
            <person name="Kuo A."/>
            <person name="Mondo S."/>
            <person name="Pangilinan J."/>
            <person name="Riley R."/>
            <person name="Labutti K."/>
            <person name="Andreopoulos B."/>
            <person name="Lipzen A."/>
            <person name="Chen C."/>
            <person name="Yanf M."/>
            <person name="Daum C."/>
            <person name="Ng V."/>
            <person name="Clum A."/>
            <person name="Steindorff A."/>
            <person name="Ohm R."/>
            <person name="Martin F."/>
            <person name="Silar P."/>
            <person name="Natvig D."/>
            <person name="Lalanne C."/>
            <person name="Gautier V."/>
            <person name="Ament-Velasquez S.L."/>
            <person name="Kruys A."/>
            <person name="Hutchinson M.I."/>
            <person name="Powell A.J."/>
            <person name="Barry K."/>
            <person name="Miller A.N."/>
            <person name="Grigoriev I.V."/>
            <person name="Debuchy R."/>
            <person name="Gladieux P."/>
            <person name="Thoren M.H."/>
            <person name="Johannesson H."/>
        </authorList>
    </citation>
    <scope>NUCLEOTIDE SEQUENCE</scope>
    <source>
        <strain evidence="4">SMH4607-1</strain>
    </source>
</reference>
<feature type="region of interest" description="Disordered" evidence="2">
    <location>
        <begin position="417"/>
        <end position="436"/>
    </location>
</feature>
<dbReference type="Gene3D" id="4.10.240.10">
    <property type="entry name" value="Zn(2)-C6 fungal-type DNA-binding domain"/>
    <property type="match status" value="1"/>
</dbReference>
<keyword evidence="5" id="KW-1185">Reference proteome</keyword>
<feature type="domain" description="Zn(2)-C6 fungal-type" evidence="3">
    <location>
        <begin position="17"/>
        <end position="85"/>
    </location>
</feature>
<evidence type="ECO:0000259" key="3">
    <source>
        <dbReference type="SMART" id="SM00066"/>
    </source>
</evidence>
<dbReference type="GO" id="GO:0008270">
    <property type="term" value="F:zinc ion binding"/>
    <property type="evidence" value="ECO:0007669"/>
    <property type="project" value="InterPro"/>
</dbReference>
<dbReference type="CDD" id="cd00067">
    <property type="entry name" value="GAL4"/>
    <property type="match status" value="1"/>
</dbReference>
<comment type="caution">
    <text evidence="4">The sequence shown here is derived from an EMBL/GenBank/DDBJ whole genome shotgun (WGS) entry which is preliminary data.</text>
</comment>
<keyword evidence="1" id="KW-0539">Nucleus</keyword>
<dbReference type="Proteomes" id="UP001172102">
    <property type="component" value="Unassembled WGS sequence"/>
</dbReference>
<feature type="compositionally biased region" description="Polar residues" evidence="2">
    <location>
        <begin position="126"/>
        <end position="144"/>
    </location>
</feature>
<dbReference type="InterPro" id="IPR001138">
    <property type="entry name" value="Zn2Cys6_DnaBD"/>
</dbReference>
<feature type="compositionally biased region" description="Polar residues" evidence="2">
    <location>
        <begin position="238"/>
        <end position="247"/>
    </location>
</feature>
<accession>A0AA40B9P6</accession>
<organism evidence="4 5">
    <name type="scientific">Lasiosphaeris hirsuta</name>
    <dbReference type="NCBI Taxonomy" id="260670"/>
    <lineage>
        <taxon>Eukaryota</taxon>
        <taxon>Fungi</taxon>
        <taxon>Dikarya</taxon>
        <taxon>Ascomycota</taxon>
        <taxon>Pezizomycotina</taxon>
        <taxon>Sordariomycetes</taxon>
        <taxon>Sordariomycetidae</taxon>
        <taxon>Sordariales</taxon>
        <taxon>Lasiosphaeriaceae</taxon>
        <taxon>Lasiosphaeris</taxon>
    </lineage>
</organism>
<feature type="region of interest" description="Disordered" evidence="2">
    <location>
        <begin position="83"/>
        <end position="177"/>
    </location>
</feature>
<evidence type="ECO:0000313" key="4">
    <source>
        <dbReference type="EMBL" id="KAK0730151.1"/>
    </source>
</evidence>
<feature type="compositionally biased region" description="Low complexity" evidence="2">
    <location>
        <begin position="152"/>
        <end position="166"/>
    </location>
</feature>